<keyword evidence="5" id="KW-1185">Reference proteome</keyword>
<dbReference type="AlphaFoldDB" id="A0A7W6AJB1"/>
<dbReference type="EMBL" id="BSPG01000001">
    <property type="protein sequence ID" value="GLS42509.1"/>
    <property type="molecule type" value="Genomic_DNA"/>
</dbReference>
<dbReference type="EMBL" id="JACIDN010000003">
    <property type="protein sequence ID" value="MBB3902664.1"/>
    <property type="molecule type" value="Genomic_DNA"/>
</dbReference>
<keyword evidence="1" id="KW-0812">Transmembrane</keyword>
<keyword evidence="1" id="KW-1133">Transmembrane helix</keyword>
<feature type="transmembrane region" description="Helical" evidence="1">
    <location>
        <begin position="113"/>
        <end position="134"/>
    </location>
</feature>
<evidence type="ECO:0000313" key="4">
    <source>
        <dbReference type="Proteomes" id="UP000517759"/>
    </source>
</evidence>
<evidence type="ECO:0000313" key="2">
    <source>
        <dbReference type="EMBL" id="GLS42509.1"/>
    </source>
</evidence>
<reference evidence="3 4" key="3">
    <citation type="submission" date="2020-08" db="EMBL/GenBank/DDBJ databases">
        <title>Genomic Encyclopedia of Type Strains, Phase IV (KMG-IV): sequencing the most valuable type-strain genomes for metagenomic binning, comparative biology and taxonomic classification.</title>
        <authorList>
            <person name="Goeker M."/>
        </authorList>
    </citation>
    <scope>NUCLEOTIDE SEQUENCE [LARGE SCALE GENOMIC DNA]</scope>
    <source>
        <strain evidence="3 4">DSM 24105</strain>
    </source>
</reference>
<organism evidence="3 4">
    <name type="scientific">Methylobacterium brachythecii</name>
    <dbReference type="NCBI Taxonomy" id="1176177"/>
    <lineage>
        <taxon>Bacteria</taxon>
        <taxon>Pseudomonadati</taxon>
        <taxon>Pseudomonadota</taxon>
        <taxon>Alphaproteobacteria</taxon>
        <taxon>Hyphomicrobiales</taxon>
        <taxon>Methylobacteriaceae</taxon>
        <taxon>Methylobacterium</taxon>
    </lineage>
</organism>
<feature type="transmembrane region" description="Helical" evidence="1">
    <location>
        <begin position="56"/>
        <end position="81"/>
    </location>
</feature>
<reference evidence="2" key="1">
    <citation type="journal article" date="2014" name="Int. J. Syst. Evol. Microbiol.">
        <title>Complete genome of a new Firmicutes species belonging to the dominant human colonic microbiota ('Ruminococcus bicirculans') reveals two chromosomes and a selective capacity to utilize plant glucans.</title>
        <authorList>
            <consortium name="NISC Comparative Sequencing Program"/>
            <person name="Wegmann U."/>
            <person name="Louis P."/>
            <person name="Goesmann A."/>
            <person name="Henrissat B."/>
            <person name="Duncan S.H."/>
            <person name="Flint H.J."/>
        </authorList>
    </citation>
    <scope>NUCLEOTIDE SEQUENCE</scope>
    <source>
        <strain evidence="2">NBRC 107710</strain>
    </source>
</reference>
<reference evidence="5" key="2">
    <citation type="journal article" date="2019" name="Int. J. Syst. Evol. Microbiol.">
        <title>The Global Catalogue of Microorganisms (GCM) 10K type strain sequencing project: providing services to taxonomists for standard genome sequencing and annotation.</title>
        <authorList>
            <consortium name="The Broad Institute Genomics Platform"/>
            <consortium name="The Broad Institute Genome Sequencing Center for Infectious Disease"/>
            <person name="Wu L."/>
            <person name="Ma J."/>
        </authorList>
    </citation>
    <scope>NUCLEOTIDE SEQUENCE [LARGE SCALE GENOMIC DNA]</scope>
    <source>
        <strain evidence="5">NBRC 107710</strain>
    </source>
</reference>
<accession>A0A7W6AJB1</accession>
<gene>
    <name evidence="2" type="ORF">GCM10007884_04940</name>
    <name evidence="3" type="ORF">GGR33_002159</name>
</gene>
<feature type="transmembrane region" description="Helical" evidence="1">
    <location>
        <begin position="192"/>
        <end position="215"/>
    </location>
</feature>
<evidence type="ECO:0000313" key="3">
    <source>
        <dbReference type="EMBL" id="MBB3902664.1"/>
    </source>
</evidence>
<name>A0A7W6AJB1_9HYPH</name>
<dbReference type="RefSeq" id="WP_183504765.1">
    <property type="nucleotide sequence ID" value="NZ_BSPG01000001.1"/>
</dbReference>
<dbReference type="Proteomes" id="UP001156881">
    <property type="component" value="Unassembled WGS sequence"/>
</dbReference>
<feature type="transmembrane region" description="Helical" evidence="1">
    <location>
        <begin position="27"/>
        <end position="44"/>
    </location>
</feature>
<sequence length="230" mass="25273">MTAPNAVATAASPALPFEPRIPLTLKLAYSAFALVLIPVYLFHYGPTNFVYFCDQAVLLTLVGIWIESPLLISLCAVGILAPQLLWIVDFLGTAIGRPITGMTEYMFDPAKPLLLRALSGFHGWLPLLLVYLVARLGYDRRALPIWTVMAVITILVCFFLMPGPRADAGLTPVNINYVWGFSDATAQGWMPAWAWLALMLVGLPLTLFLPTHVALRRLMPAARRVRLAAA</sequence>
<proteinExistence type="predicted"/>
<dbReference type="Proteomes" id="UP000517759">
    <property type="component" value="Unassembled WGS sequence"/>
</dbReference>
<evidence type="ECO:0000313" key="5">
    <source>
        <dbReference type="Proteomes" id="UP001156881"/>
    </source>
</evidence>
<comment type="caution">
    <text evidence="3">The sequence shown here is derived from an EMBL/GenBank/DDBJ whole genome shotgun (WGS) entry which is preliminary data.</text>
</comment>
<keyword evidence="1" id="KW-0472">Membrane</keyword>
<protein>
    <recommendedName>
        <fullName evidence="6">Membrane-associated protein</fullName>
    </recommendedName>
</protein>
<evidence type="ECO:0000256" key="1">
    <source>
        <dbReference type="SAM" id="Phobius"/>
    </source>
</evidence>
<feature type="transmembrane region" description="Helical" evidence="1">
    <location>
        <begin position="143"/>
        <end position="161"/>
    </location>
</feature>
<reference evidence="2" key="4">
    <citation type="submission" date="2023-01" db="EMBL/GenBank/DDBJ databases">
        <title>Draft genome sequence of Methylobacterium brachythecii strain NBRC 107710.</title>
        <authorList>
            <person name="Sun Q."/>
            <person name="Mori K."/>
        </authorList>
    </citation>
    <scope>NUCLEOTIDE SEQUENCE</scope>
    <source>
        <strain evidence="2">NBRC 107710</strain>
    </source>
</reference>
<evidence type="ECO:0008006" key="6">
    <source>
        <dbReference type="Google" id="ProtNLM"/>
    </source>
</evidence>